<keyword evidence="10 13" id="KW-0648">Protein biosynthesis</keyword>
<reference evidence="16" key="1">
    <citation type="submission" date="2022-07" db="EMBL/GenBank/DDBJ databases">
        <title>Enhanced cultured diversity of the mouse gut microbiota enables custom-made synthetic communities.</title>
        <authorList>
            <person name="Afrizal A."/>
        </authorList>
    </citation>
    <scope>NUCLEOTIDE SEQUENCE</scope>
    <source>
        <strain evidence="16">DSM 29482</strain>
    </source>
</reference>
<feature type="binding site" evidence="13">
    <location>
        <position position="233"/>
    </location>
    <ligand>
        <name>Zn(2+)</name>
        <dbReference type="ChEBI" id="CHEBI:29105"/>
    </ligand>
</feature>
<evidence type="ECO:0000313" key="16">
    <source>
        <dbReference type="EMBL" id="MCR2045561.1"/>
    </source>
</evidence>
<evidence type="ECO:0000256" key="2">
    <source>
        <dbReference type="ARBA" id="ARBA00005594"/>
    </source>
</evidence>
<dbReference type="CDD" id="cd00672">
    <property type="entry name" value="CysRS_core"/>
    <property type="match status" value="1"/>
</dbReference>
<evidence type="ECO:0000256" key="8">
    <source>
        <dbReference type="ARBA" id="ARBA00022833"/>
    </source>
</evidence>
<dbReference type="Gene3D" id="1.20.120.1910">
    <property type="entry name" value="Cysteine-tRNA ligase, C-terminal anti-codon recognition domain"/>
    <property type="match status" value="1"/>
</dbReference>
<dbReference type="PANTHER" id="PTHR10890">
    <property type="entry name" value="CYSTEINYL-TRNA SYNTHETASE"/>
    <property type="match status" value="1"/>
</dbReference>
<keyword evidence="8 13" id="KW-0862">Zinc</keyword>
<dbReference type="PRINTS" id="PR00983">
    <property type="entry name" value="TRNASYNTHCYS"/>
</dbReference>
<dbReference type="SMART" id="SM00840">
    <property type="entry name" value="DALR_2"/>
    <property type="match status" value="1"/>
</dbReference>
<dbReference type="InterPro" id="IPR015803">
    <property type="entry name" value="Cys-tRNA-ligase"/>
</dbReference>
<dbReference type="SUPFAM" id="SSF52374">
    <property type="entry name" value="Nucleotidylyl transferase"/>
    <property type="match status" value="1"/>
</dbReference>
<dbReference type="InterPro" id="IPR032678">
    <property type="entry name" value="tRNA-synt_1_cat_dom"/>
</dbReference>
<keyword evidence="5 13" id="KW-0436">Ligase</keyword>
<evidence type="ECO:0000256" key="12">
    <source>
        <dbReference type="ARBA" id="ARBA00047398"/>
    </source>
</evidence>
<evidence type="ECO:0000256" key="5">
    <source>
        <dbReference type="ARBA" id="ARBA00022598"/>
    </source>
</evidence>
<dbReference type="RefSeq" id="WP_042682395.1">
    <property type="nucleotide sequence ID" value="NZ_CABKTM010000044.1"/>
</dbReference>
<dbReference type="EMBL" id="JANJZL010000021">
    <property type="protein sequence ID" value="MCR2045561.1"/>
    <property type="molecule type" value="Genomic_DNA"/>
</dbReference>
<feature type="binding site" evidence="13">
    <location>
        <position position="268"/>
    </location>
    <ligand>
        <name>ATP</name>
        <dbReference type="ChEBI" id="CHEBI:30616"/>
    </ligand>
</feature>
<keyword evidence="9 13" id="KW-0067">ATP-binding</keyword>
<comment type="catalytic activity">
    <reaction evidence="12 13">
        <text>tRNA(Cys) + L-cysteine + ATP = L-cysteinyl-tRNA(Cys) + AMP + diphosphate</text>
        <dbReference type="Rhea" id="RHEA:17773"/>
        <dbReference type="Rhea" id="RHEA-COMP:9661"/>
        <dbReference type="Rhea" id="RHEA-COMP:9679"/>
        <dbReference type="ChEBI" id="CHEBI:30616"/>
        <dbReference type="ChEBI" id="CHEBI:33019"/>
        <dbReference type="ChEBI" id="CHEBI:35235"/>
        <dbReference type="ChEBI" id="CHEBI:78442"/>
        <dbReference type="ChEBI" id="CHEBI:78517"/>
        <dbReference type="ChEBI" id="CHEBI:456215"/>
        <dbReference type="EC" id="6.1.1.16"/>
    </reaction>
</comment>
<dbReference type="PANTHER" id="PTHR10890:SF3">
    <property type="entry name" value="CYSTEINE--TRNA LIGASE, CYTOPLASMIC"/>
    <property type="match status" value="1"/>
</dbReference>
<dbReference type="Pfam" id="PF01406">
    <property type="entry name" value="tRNA-synt_1e"/>
    <property type="match status" value="1"/>
</dbReference>
<dbReference type="OrthoDB" id="9815130at2"/>
<evidence type="ECO:0000256" key="7">
    <source>
        <dbReference type="ARBA" id="ARBA00022741"/>
    </source>
</evidence>
<gene>
    <name evidence="13 16" type="primary">cysS</name>
    <name evidence="16" type="ORF">NSA23_15865</name>
</gene>
<dbReference type="Gene3D" id="3.40.50.620">
    <property type="entry name" value="HUPs"/>
    <property type="match status" value="1"/>
</dbReference>
<feature type="short sequence motif" description="'HIGH' region" evidence="13">
    <location>
        <begin position="29"/>
        <end position="39"/>
    </location>
</feature>
<keyword evidence="11 13" id="KW-0030">Aminoacyl-tRNA synthetase</keyword>
<comment type="cofactor">
    <cofactor evidence="13">
        <name>Zn(2+)</name>
        <dbReference type="ChEBI" id="CHEBI:29105"/>
    </cofactor>
    <text evidence="13">Binds 1 zinc ion per subunit.</text>
</comment>
<dbReference type="Pfam" id="PF09190">
    <property type="entry name" value="DALR_2"/>
    <property type="match status" value="1"/>
</dbReference>
<name>A0A9X2MQV6_9FIRM</name>
<organism evidence="16 17">
    <name type="scientific">Anaerosalibacter massiliensis</name>
    <dbReference type="NCBI Taxonomy" id="1347392"/>
    <lineage>
        <taxon>Bacteria</taxon>
        <taxon>Bacillati</taxon>
        <taxon>Bacillota</taxon>
        <taxon>Tissierellia</taxon>
        <taxon>Tissierellales</taxon>
        <taxon>Sporanaerobacteraceae</taxon>
        <taxon>Anaerosalibacter</taxon>
    </lineage>
</organism>
<comment type="subcellular location">
    <subcellularLocation>
        <location evidence="1 13">Cytoplasm</location>
    </subcellularLocation>
</comment>
<comment type="caution">
    <text evidence="16">The sequence shown here is derived from an EMBL/GenBank/DDBJ whole genome shotgun (WGS) entry which is preliminary data.</text>
</comment>
<comment type="subunit">
    <text evidence="3 13">Monomer.</text>
</comment>
<dbReference type="NCBIfam" id="TIGR00435">
    <property type="entry name" value="cysS"/>
    <property type="match status" value="1"/>
</dbReference>
<dbReference type="GO" id="GO:0005829">
    <property type="term" value="C:cytosol"/>
    <property type="evidence" value="ECO:0007669"/>
    <property type="project" value="TreeGrafter"/>
</dbReference>
<feature type="coiled-coil region" evidence="14">
    <location>
        <begin position="315"/>
        <end position="342"/>
    </location>
</feature>
<feature type="binding site" evidence="13">
    <location>
        <position position="208"/>
    </location>
    <ligand>
        <name>Zn(2+)</name>
        <dbReference type="ChEBI" id="CHEBI:29105"/>
    </ligand>
</feature>
<comment type="similarity">
    <text evidence="2 13">Belongs to the class-I aminoacyl-tRNA synthetase family.</text>
</comment>
<dbReference type="AlphaFoldDB" id="A0A9X2MQV6"/>
<dbReference type="Proteomes" id="UP001142078">
    <property type="component" value="Unassembled WGS sequence"/>
</dbReference>
<evidence type="ECO:0000259" key="15">
    <source>
        <dbReference type="SMART" id="SM00840"/>
    </source>
</evidence>
<dbReference type="InterPro" id="IPR024909">
    <property type="entry name" value="Cys-tRNA/MSH_ligase"/>
</dbReference>
<dbReference type="GO" id="GO:0005524">
    <property type="term" value="F:ATP binding"/>
    <property type="evidence" value="ECO:0007669"/>
    <property type="project" value="UniProtKB-UniRule"/>
</dbReference>
<evidence type="ECO:0000256" key="1">
    <source>
        <dbReference type="ARBA" id="ARBA00004496"/>
    </source>
</evidence>
<dbReference type="GO" id="GO:0004817">
    <property type="term" value="F:cysteine-tRNA ligase activity"/>
    <property type="evidence" value="ECO:0007669"/>
    <property type="project" value="UniProtKB-UniRule"/>
</dbReference>
<dbReference type="InterPro" id="IPR056411">
    <property type="entry name" value="CysS_C"/>
</dbReference>
<keyword evidence="17" id="KW-1185">Reference proteome</keyword>
<sequence length="465" mass="54135">MKLYNTLTRKKEEFKPIEDGKVTMYVCGPTVYNYMHIGNARPLVVFDTLRRYFKYSGYEVDYLVNFTDIDDKMIKKAKEEDTTVKKIADRFIEEYHIDADGLLLDEAGTSHPRATEHIEEIIDFIQGLIDKGSAYNVDGNVYFNINSTKDYGKLSKKNIEELISGARIQISEEKKNPMDFALWKKEKEGEPSWDSPWGKGRPGWHIECSVMAREFLGETIDIHAGGEDLQFPHHENEIAQSETLSEKPFANYWLHNAMINIDNKKMSKSEFNFFTIREIGEEFDLEVLRFFLLSVHYRNPINFSKKSLTQAKHGLERLYNGKKNLEYLMENAEEKSLTDEEEKIKVEIDKFKSEFKESMEDDLNTADGIAALFEIVRISNGKLDENSSKELLKYIYDILMELSKILGILSKEEDLLESEILELIEKRTEARKNKNFELADKIRDELKEKGIIIEDTKGGVKWKRM</sequence>
<dbReference type="HAMAP" id="MF_00041">
    <property type="entry name" value="Cys_tRNA_synth"/>
    <property type="match status" value="1"/>
</dbReference>
<evidence type="ECO:0000256" key="13">
    <source>
        <dbReference type="HAMAP-Rule" id="MF_00041"/>
    </source>
</evidence>
<keyword evidence="14" id="KW-0175">Coiled coil</keyword>
<dbReference type="GO" id="GO:0008270">
    <property type="term" value="F:zinc ion binding"/>
    <property type="evidence" value="ECO:0007669"/>
    <property type="project" value="UniProtKB-UniRule"/>
</dbReference>
<evidence type="ECO:0000313" key="17">
    <source>
        <dbReference type="Proteomes" id="UP001142078"/>
    </source>
</evidence>
<keyword evidence="7 13" id="KW-0547">Nucleotide-binding</keyword>
<dbReference type="FunFam" id="3.40.50.620:FF:000009">
    <property type="entry name" value="Cysteine--tRNA ligase"/>
    <property type="match status" value="1"/>
</dbReference>
<keyword evidence="4 13" id="KW-0963">Cytoplasm</keyword>
<dbReference type="SUPFAM" id="SSF47323">
    <property type="entry name" value="Anticodon-binding domain of a subclass of class I aminoacyl-tRNA synthetases"/>
    <property type="match status" value="1"/>
</dbReference>
<feature type="short sequence motif" description="'KMSKS' region" evidence="13">
    <location>
        <begin position="265"/>
        <end position="269"/>
    </location>
</feature>
<dbReference type="EC" id="6.1.1.16" evidence="13"/>
<evidence type="ECO:0000256" key="10">
    <source>
        <dbReference type="ARBA" id="ARBA00022917"/>
    </source>
</evidence>
<evidence type="ECO:0000256" key="3">
    <source>
        <dbReference type="ARBA" id="ARBA00011245"/>
    </source>
</evidence>
<proteinExistence type="inferred from homology"/>
<evidence type="ECO:0000256" key="9">
    <source>
        <dbReference type="ARBA" id="ARBA00022840"/>
    </source>
</evidence>
<evidence type="ECO:0000256" key="11">
    <source>
        <dbReference type="ARBA" id="ARBA00023146"/>
    </source>
</evidence>
<dbReference type="InterPro" id="IPR014729">
    <property type="entry name" value="Rossmann-like_a/b/a_fold"/>
</dbReference>
<feature type="binding site" evidence="13">
    <location>
        <position position="27"/>
    </location>
    <ligand>
        <name>Zn(2+)</name>
        <dbReference type="ChEBI" id="CHEBI:29105"/>
    </ligand>
</feature>
<evidence type="ECO:0000256" key="14">
    <source>
        <dbReference type="SAM" id="Coils"/>
    </source>
</evidence>
<evidence type="ECO:0000256" key="6">
    <source>
        <dbReference type="ARBA" id="ARBA00022723"/>
    </source>
</evidence>
<dbReference type="InterPro" id="IPR015273">
    <property type="entry name" value="Cys-tRNA-synt_Ia_DALR"/>
</dbReference>
<dbReference type="InterPro" id="IPR009080">
    <property type="entry name" value="tRNAsynth_Ia_anticodon-bd"/>
</dbReference>
<accession>A0A9X2MQV6</accession>
<feature type="binding site" evidence="13">
    <location>
        <position position="237"/>
    </location>
    <ligand>
        <name>Zn(2+)</name>
        <dbReference type="ChEBI" id="CHEBI:29105"/>
    </ligand>
</feature>
<evidence type="ECO:0000256" key="4">
    <source>
        <dbReference type="ARBA" id="ARBA00022490"/>
    </source>
</evidence>
<dbReference type="Pfam" id="PF23493">
    <property type="entry name" value="CysS_C"/>
    <property type="match status" value="1"/>
</dbReference>
<keyword evidence="6 13" id="KW-0479">Metal-binding</keyword>
<feature type="domain" description="Cysteinyl-tRNA synthetase class Ia DALR" evidence="15">
    <location>
        <begin position="354"/>
        <end position="416"/>
    </location>
</feature>
<dbReference type="GO" id="GO:0006423">
    <property type="term" value="P:cysteinyl-tRNA aminoacylation"/>
    <property type="evidence" value="ECO:0007669"/>
    <property type="project" value="UniProtKB-UniRule"/>
</dbReference>
<protein>
    <recommendedName>
        <fullName evidence="13">Cysteine--tRNA ligase</fullName>
        <ecNumber evidence="13">6.1.1.16</ecNumber>
    </recommendedName>
    <alternativeName>
        <fullName evidence="13">Cysteinyl-tRNA synthetase</fullName>
        <shortName evidence="13">CysRS</shortName>
    </alternativeName>
</protein>